<dbReference type="PANTHER" id="PTHR31286">
    <property type="entry name" value="GLYCINE-RICH CELL WALL STRUCTURAL PROTEIN 1.8-LIKE"/>
    <property type="match status" value="1"/>
</dbReference>
<gene>
    <name evidence="3" type="ORF">ISN45_Aa05g017110</name>
</gene>
<comment type="caution">
    <text evidence="3">The sequence shown here is derived from an EMBL/GenBank/DDBJ whole genome shotgun (WGS) entry which is preliminary data.</text>
</comment>
<evidence type="ECO:0000256" key="1">
    <source>
        <dbReference type="SAM" id="MobiDB-lite"/>
    </source>
</evidence>
<reference evidence="3 4" key="1">
    <citation type="submission" date="2020-12" db="EMBL/GenBank/DDBJ databases">
        <title>Concerted genomic and epigenomic changes stabilize Arabidopsis allopolyploids.</title>
        <authorList>
            <person name="Chen Z."/>
        </authorList>
    </citation>
    <scope>NUCLEOTIDE SEQUENCE [LARGE SCALE GENOMIC DNA]</scope>
    <source>
        <strain evidence="3">Allo738</strain>
        <tissue evidence="3">Leaf</tissue>
    </source>
</reference>
<dbReference type="Pfam" id="PF13966">
    <property type="entry name" value="zf-RVT"/>
    <property type="match status" value="1"/>
</dbReference>
<dbReference type="PANTHER" id="PTHR31286:SF178">
    <property type="entry name" value="DUF4283 DOMAIN-CONTAINING PROTEIN"/>
    <property type="match status" value="1"/>
</dbReference>
<dbReference type="CDD" id="cd01650">
    <property type="entry name" value="RT_nLTR_like"/>
    <property type="match status" value="1"/>
</dbReference>
<evidence type="ECO:0000313" key="3">
    <source>
        <dbReference type="EMBL" id="KAG7560161.1"/>
    </source>
</evidence>
<feature type="region of interest" description="Disordered" evidence="1">
    <location>
        <begin position="1770"/>
        <end position="1790"/>
    </location>
</feature>
<feature type="compositionally biased region" description="Basic and acidic residues" evidence="1">
    <location>
        <begin position="1883"/>
        <end position="1894"/>
    </location>
</feature>
<dbReference type="GO" id="GO:0004523">
    <property type="term" value="F:RNA-DNA hybrid ribonuclease activity"/>
    <property type="evidence" value="ECO:0007669"/>
    <property type="project" value="InterPro"/>
</dbReference>
<dbReference type="Pfam" id="PF14392">
    <property type="entry name" value="zf-CCHC_4"/>
    <property type="match status" value="2"/>
</dbReference>
<dbReference type="Pfam" id="PF00078">
    <property type="entry name" value="RVT_1"/>
    <property type="match status" value="1"/>
</dbReference>
<keyword evidence="3" id="KW-0808">Transferase</keyword>
<feature type="region of interest" description="Disordered" evidence="1">
    <location>
        <begin position="298"/>
        <end position="325"/>
    </location>
</feature>
<dbReference type="PROSITE" id="PS50878">
    <property type="entry name" value="RT_POL"/>
    <property type="match status" value="1"/>
</dbReference>
<accession>A0A8T1ZPK1</accession>
<protein>
    <submittedName>
        <fullName evidence="3">Reverse transcriptase domain</fullName>
    </submittedName>
</protein>
<dbReference type="InterPro" id="IPR000477">
    <property type="entry name" value="RT_dom"/>
</dbReference>
<dbReference type="Pfam" id="PF14111">
    <property type="entry name" value="DUF4283"/>
    <property type="match status" value="2"/>
</dbReference>
<proteinExistence type="predicted"/>
<dbReference type="Proteomes" id="UP000694240">
    <property type="component" value="Chromosome 10"/>
</dbReference>
<keyword evidence="3" id="KW-0548">Nucleotidyltransferase</keyword>
<feature type="region of interest" description="Disordered" evidence="1">
    <location>
        <begin position="1858"/>
        <end position="1907"/>
    </location>
</feature>
<dbReference type="InterPro" id="IPR040256">
    <property type="entry name" value="At4g02000-like"/>
</dbReference>
<feature type="compositionally biased region" description="Basic and acidic residues" evidence="1">
    <location>
        <begin position="1866"/>
        <end position="1876"/>
    </location>
</feature>
<feature type="compositionally biased region" description="Polar residues" evidence="1">
    <location>
        <begin position="1771"/>
        <end position="1781"/>
    </location>
</feature>
<evidence type="ECO:0000259" key="2">
    <source>
        <dbReference type="PROSITE" id="PS50878"/>
    </source>
</evidence>
<dbReference type="InterPro" id="IPR025558">
    <property type="entry name" value="DUF4283"/>
</dbReference>
<dbReference type="GO" id="GO:0003964">
    <property type="term" value="F:RNA-directed DNA polymerase activity"/>
    <property type="evidence" value="ECO:0007669"/>
    <property type="project" value="UniProtKB-KW"/>
</dbReference>
<dbReference type="EMBL" id="JAEFBK010000010">
    <property type="protein sequence ID" value="KAG7560161.1"/>
    <property type="molecule type" value="Genomic_DNA"/>
</dbReference>
<dbReference type="Pfam" id="PF13456">
    <property type="entry name" value="RVT_3"/>
    <property type="match status" value="1"/>
</dbReference>
<evidence type="ECO:0000313" key="4">
    <source>
        <dbReference type="Proteomes" id="UP000694240"/>
    </source>
</evidence>
<dbReference type="InterPro" id="IPR002156">
    <property type="entry name" value="RNaseH_domain"/>
</dbReference>
<keyword evidence="3" id="KW-0695">RNA-directed DNA polymerase</keyword>
<organism evidence="3 4">
    <name type="scientific">Arabidopsis thaliana x Arabidopsis arenosa</name>
    <dbReference type="NCBI Taxonomy" id="1240361"/>
    <lineage>
        <taxon>Eukaryota</taxon>
        <taxon>Viridiplantae</taxon>
        <taxon>Streptophyta</taxon>
        <taxon>Embryophyta</taxon>
        <taxon>Tracheophyta</taxon>
        <taxon>Spermatophyta</taxon>
        <taxon>Magnoliopsida</taxon>
        <taxon>eudicotyledons</taxon>
        <taxon>Gunneridae</taxon>
        <taxon>Pentapetalae</taxon>
        <taxon>rosids</taxon>
        <taxon>malvids</taxon>
        <taxon>Brassicales</taxon>
        <taxon>Brassicaceae</taxon>
        <taxon>Camelineae</taxon>
        <taxon>Arabidopsis</taxon>
    </lineage>
</organism>
<feature type="domain" description="Reverse transcriptase" evidence="2">
    <location>
        <begin position="637"/>
        <end position="903"/>
    </location>
</feature>
<dbReference type="InterPro" id="IPR025836">
    <property type="entry name" value="Zn_knuckle_CX2CX4HX4C"/>
</dbReference>
<name>A0A8T1ZPK1_9BRAS</name>
<feature type="compositionally biased region" description="Polar residues" evidence="1">
    <location>
        <begin position="299"/>
        <end position="310"/>
    </location>
</feature>
<dbReference type="GO" id="GO:0003676">
    <property type="term" value="F:nucleic acid binding"/>
    <property type="evidence" value="ECO:0007669"/>
    <property type="project" value="InterPro"/>
</dbReference>
<feature type="compositionally biased region" description="Basic residues" evidence="1">
    <location>
        <begin position="312"/>
        <end position="324"/>
    </location>
</feature>
<dbReference type="InterPro" id="IPR026960">
    <property type="entry name" value="RVT-Znf"/>
</dbReference>
<keyword evidence="4" id="KW-1185">Reference proteome</keyword>
<sequence length="1907" mass="219764">MDLDKAIQILSIADEKPLVLSNQPKFCSSERNCCSLLGRFLNPENQRMSNWILDMPRIWRLYSRVRGVALSKDKFQFIFKTEEDLEEILKVGVWTQDDWCVVMEKWVEKPPDDYLMFLPVWVRLRNIPVNYYTKDTIEEIAKCLGKVLEVALDLEKSQAQEYVRVQVLLNVSNPLRNSKEVQLPTGDIVLISFDYERIRKRCFQCQRLTHDKTRCPFKPSISLKADALPAKNLEKLKEVLIQDLQPFEQKESSGKLMKDAMKGSTNQGSSIISKVLDDDYVDELSDLDLFVGFRPGSMDASSSGVTSSLGNPRKHKASWQRKSKGNKDLPLKIKELESSGNSFTWGGTRNNQWIQCKLDRCFGNSQWFAMFPNAHQWFLDKLGSDHRPVLVKFVNDQETFRGQFRFDKRLAENTECIDVIQRSWSNVLSSEHQSSVLSLMECRSAICAWKRSSDLNAHSKMQRWRQELDLQKSAQFPNWQRIGVLKDQLGIAYQEEESFWRQKSQEKWMFAGDKNTKFFQAAVKATRMKNSLNFLLDENGNEQTANREKGKIASAYFENLFKSSSPDNLNDYLHGFQAKVSASMNQDLTQEVTETEIYSALFSINKESAPGPDGFTALFFQKHWSMVKGKIIKEVMGFFKTGSLPEEWNHTHLCLIPKITNPQKMMDIRPISLCSVLYKIISKILASRLKKHLPGIISPTQSAFVSERLVSDNILIAHEIVHNLRTNEKLSKDFLVFKTDMSKAYDRVEWVFLKGILKAIGFNETWITWMMECVSTVSYSVLINGQPYGHIKPTRGIRQGDPLSPFLFVLCTEALIHILNQSEKQRKISGIEFNNSGTSVNHLLFADDTLIMCKANKEEYQEVMNCLANYRKISGQEINVEKSAVTFGAKVEEQTKEWIKLNSGIHSEGGTGKYLGLPECLSGSKKDLFSFIKEKLQSRMTGWYARALSQGGKEILLKSIAMALPVYAMTCFKLPIKLCQNLTSVMMDFWWNNMQNLRKIHWVGWQRLTLPKDLGGIGFKDIQCFNQALLAKQAWRLMHDKDCLFYKVFKSRYFLNSDILNATNGTRPSFAWRSILFGRTLLKQGLKTVIGNGNDTNVWVNKWLYDGENRRPMNAQILVDIELKVCQLIDPISKNWNLNLLRDLFPWKDVQLIIQQRPLLYQNDSFCWAHTHNGVYSVKSGYDLGSRKVHQMLYQEVEENPSINPLYVRVWKLKTAPKIKVFLWKMLKGAIAVENRLRTKGIRIADGCLMCDEENETINHILFQCPLARQAWALALIPAPLGGFGNSVYVNLHHILQLAQNQDVSQAVRLVSPWIIWILWKNRNKILFEGNGSVTDSIVEKAYDDSNQWNNTQQRESISLNKTEVMIKNWIPPMNGELKCNIGYAWSKQKEISGASWVLRDCHGIVIMHSRRSYSQVTSNFQAKLRSWEWALQSMNQLRFEKVIFGASTTEIIKALNKPKDWPALSGYTAEMLGFTFNKPFWFLEVEHPVGNNGPYEIAKSVLTGLRFQSYVAKGGPRWLQNVFDLDKNLALGRNDPELFIPHEAYAEVADRNRLSLIARPLNPRAQNLFSVISSLPRVWGLTANVHGRVLDGTFVQFLFQSELDLISVQRREPWLFNNWFIVNQRWEIFPDVDFLTTIDLWVQIRGIPLPYVCVETVNEIAQDLGQIVHIDFHEASTIQIAYIRVRIRFGITDSLRFFQRIRFDSGETAIIRFQYERLRRICSRCLRFTHHRTHCPYMVPVQEPRQEVRNQAFERRDRMVFQDKLHRSEMNSQSQMTDNSFPAPITPPPRVATPPLNLEELVAARPHLFTPRVTTTQNLRAPDHQCAIQRQHVSTGSNPTPPNTNEVTSRFSRLVEVGESSQGPEARDGAKRTNKEFGLQEIDQRKQKQKGNEHILGGILKPPKKR</sequence>